<evidence type="ECO:0000313" key="2">
    <source>
        <dbReference type="EMBL" id="KAJ8781705.1"/>
    </source>
</evidence>
<name>A0AB34GSW3_ESCRO</name>
<dbReference type="EMBL" id="JAIQCJ010002141">
    <property type="protein sequence ID" value="KAJ8781705.1"/>
    <property type="molecule type" value="Genomic_DNA"/>
</dbReference>
<protein>
    <submittedName>
        <fullName evidence="2">Uncharacterized protein</fullName>
    </submittedName>
</protein>
<evidence type="ECO:0000256" key="1">
    <source>
        <dbReference type="SAM" id="MobiDB-lite"/>
    </source>
</evidence>
<keyword evidence="3" id="KW-1185">Reference proteome</keyword>
<organism evidence="2 3">
    <name type="scientific">Eschrichtius robustus</name>
    <name type="common">California gray whale</name>
    <name type="synonym">Eschrichtius gibbosus</name>
    <dbReference type="NCBI Taxonomy" id="9764"/>
    <lineage>
        <taxon>Eukaryota</taxon>
        <taxon>Metazoa</taxon>
        <taxon>Chordata</taxon>
        <taxon>Craniata</taxon>
        <taxon>Vertebrata</taxon>
        <taxon>Euteleostomi</taxon>
        <taxon>Mammalia</taxon>
        <taxon>Eutheria</taxon>
        <taxon>Laurasiatheria</taxon>
        <taxon>Artiodactyla</taxon>
        <taxon>Whippomorpha</taxon>
        <taxon>Cetacea</taxon>
        <taxon>Mysticeti</taxon>
        <taxon>Eschrichtiidae</taxon>
        <taxon>Eschrichtius</taxon>
    </lineage>
</organism>
<feature type="region of interest" description="Disordered" evidence="1">
    <location>
        <begin position="1"/>
        <end position="153"/>
    </location>
</feature>
<feature type="compositionally biased region" description="Basic and acidic residues" evidence="1">
    <location>
        <begin position="47"/>
        <end position="56"/>
    </location>
</feature>
<dbReference type="AlphaFoldDB" id="A0AB34GSW3"/>
<gene>
    <name evidence="2" type="ORF">J1605_010963</name>
</gene>
<feature type="compositionally biased region" description="Low complexity" evidence="1">
    <location>
        <begin position="31"/>
        <end position="43"/>
    </location>
</feature>
<sequence>MRCAARTPLAPDDAAGAPGGPETPRPQRSSPARAWTGRAPGRGARPRQFEWKDPDLRRRRPADTEASTPPQPPRPRHAAGEVSRAGRAMGTARPGTNTEDGEARRWVVAPDAGPGRGPGSRRLGAGRAMPPAHSSSSAGTAAPEPIAISPRSFLSPAPVGIFVIELGI</sequence>
<proteinExistence type="predicted"/>
<accession>A0AB34GSW3</accession>
<evidence type="ECO:0000313" key="3">
    <source>
        <dbReference type="Proteomes" id="UP001159641"/>
    </source>
</evidence>
<reference evidence="2 3" key="1">
    <citation type="submission" date="2022-11" db="EMBL/GenBank/DDBJ databases">
        <title>Whole genome sequence of Eschrichtius robustus ER-17-0199.</title>
        <authorList>
            <person name="Bruniche-Olsen A."/>
            <person name="Black A.N."/>
            <person name="Fields C.J."/>
            <person name="Walden K."/>
            <person name="Dewoody J.A."/>
        </authorList>
    </citation>
    <scope>NUCLEOTIDE SEQUENCE [LARGE SCALE GENOMIC DNA]</scope>
    <source>
        <strain evidence="2">ER-17-0199</strain>
        <tissue evidence="2">Blubber</tissue>
    </source>
</reference>
<comment type="caution">
    <text evidence="2">The sequence shown here is derived from an EMBL/GenBank/DDBJ whole genome shotgun (WGS) entry which is preliminary data.</text>
</comment>
<dbReference type="Proteomes" id="UP001159641">
    <property type="component" value="Unassembled WGS sequence"/>
</dbReference>